<dbReference type="AlphaFoldDB" id="A0A0P1AD80"/>
<dbReference type="EMBL" id="CCYD01000322">
    <property type="protein sequence ID" value="CEG38837.1"/>
    <property type="molecule type" value="Genomic_DNA"/>
</dbReference>
<dbReference type="STRING" id="4781.A0A0P1AD80"/>
<name>A0A0P1AD80_PLAHL</name>
<protein>
    <submittedName>
        <fullName evidence="1">Uncharacterized protein</fullName>
    </submittedName>
</protein>
<dbReference type="GeneID" id="36403943"/>
<accession>A0A0P1AD80</accession>
<reference evidence="2" key="1">
    <citation type="submission" date="2014-09" db="EMBL/GenBank/DDBJ databases">
        <authorList>
            <person name="Sharma Rahul"/>
            <person name="Thines Marco"/>
        </authorList>
    </citation>
    <scope>NUCLEOTIDE SEQUENCE [LARGE SCALE GENOMIC DNA]</scope>
</reference>
<organism evidence="1 2">
    <name type="scientific">Plasmopara halstedii</name>
    <name type="common">Downy mildew of sunflower</name>
    <dbReference type="NCBI Taxonomy" id="4781"/>
    <lineage>
        <taxon>Eukaryota</taxon>
        <taxon>Sar</taxon>
        <taxon>Stramenopiles</taxon>
        <taxon>Oomycota</taxon>
        <taxon>Peronosporomycetes</taxon>
        <taxon>Peronosporales</taxon>
        <taxon>Peronosporaceae</taxon>
        <taxon>Plasmopara</taxon>
    </lineage>
</organism>
<dbReference type="Pfam" id="PF14223">
    <property type="entry name" value="Retrotran_gag_2"/>
    <property type="match status" value="1"/>
</dbReference>
<proteinExistence type="predicted"/>
<dbReference type="OrthoDB" id="97058at2759"/>
<evidence type="ECO:0000313" key="2">
    <source>
        <dbReference type="Proteomes" id="UP000054928"/>
    </source>
</evidence>
<keyword evidence="2" id="KW-1185">Reference proteome</keyword>
<evidence type="ECO:0000313" key="1">
    <source>
        <dbReference type="EMBL" id="CEG38837.1"/>
    </source>
</evidence>
<dbReference type="RefSeq" id="XP_024575206.1">
    <property type="nucleotide sequence ID" value="XM_024724317.1"/>
</dbReference>
<sequence>MSPNSEDYAKPARFDGSDYLLRAYKMQMFLLSRGVHDVDNVKKQKAHAAIVLNLVDNQLQHVISADSAADLWMVLRRIHEG</sequence>
<dbReference type="Proteomes" id="UP000054928">
    <property type="component" value="Unassembled WGS sequence"/>
</dbReference>